<dbReference type="Proteomes" id="UP000839735">
    <property type="component" value="Unassembled WGS sequence"/>
</dbReference>
<name>A0A5Y1YEM3_SALDZ</name>
<feature type="region of interest" description="Disordered" evidence="1">
    <location>
        <begin position="42"/>
        <end position="62"/>
    </location>
</feature>
<reference evidence="2" key="1">
    <citation type="submission" date="2018-08" db="EMBL/GenBank/DDBJ databases">
        <authorList>
            <person name="Ashton P.M."/>
            <person name="Dallman T."/>
            <person name="Nair S."/>
            <person name="De Pinna E."/>
            <person name="Peters T."/>
            <person name="Grant K."/>
        </authorList>
    </citation>
    <scope>NUCLEOTIDE SEQUENCE [LARGE SCALE GENOMIC DNA]</scope>
    <source>
        <strain evidence="2">294779</strain>
    </source>
</reference>
<sequence>MKAERRGRRRKVFAAPGKKFLSEFIHPLRDDKPVLQTALREESLREGHPCSGQNEHTRHDGTTWCHQNAGGLIAGMVKAA</sequence>
<evidence type="ECO:0000313" key="2">
    <source>
        <dbReference type="EMBL" id="ECC3916936.1"/>
    </source>
</evidence>
<organism evidence="2">
    <name type="scientific">Salmonella diarizonae</name>
    <dbReference type="NCBI Taxonomy" id="59204"/>
    <lineage>
        <taxon>Bacteria</taxon>
        <taxon>Pseudomonadati</taxon>
        <taxon>Pseudomonadota</taxon>
        <taxon>Gammaproteobacteria</taxon>
        <taxon>Enterobacterales</taxon>
        <taxon>Enterobacteriaceae</taxon>
        <taxon>Salmonella</taxon>
    </lineage>
</organism>
<gene>
    <name evidence="2" type="ORF">CTQ69_23830</name>
</gene>
<protein>
    <submittedName>
        <fullName evidence="2">Uncharacterized protein</fullName>
    </submittedName>
</protein>
<dbReference type="AlphaFoldDB" id="A0A5Y1YEM3"/>
<proteinExistence type="predicted"/>
<dbReference type="EMBL" id="AAIBIC010000041">
    <property type="protein sequence ID" value="ECC3916936.1"/>
    <property type="molecule type" value="Genomic_DNA"/>
</dbReference>
<evidence type="ECO:0000256" key="1">
    <source>
        <dbReference type="SAM" id="MobiDB-lite"/>
    </source>
</evidence>
<comment type="caution">
    <text evidence="2">The sequence shown here is derived from an EMBL/GenBank/DDBJ whole genome shotgun (WGS) entry which is preliminary data.</text>
</comment>
<accession>A0A5Y1YEM3</accession>